<evidence type="ECO:0000313" key="8">
    <source>
        <dbReference type="EMBL" id="KAK0705569.1"/>
    </source>
</evidence>
<dbReference type="GO" id="GO:0051382">
    <property type="term" value="P:kinetochore assembly"/>
    <property type="evidence" value="ECO:0007669"/>
    <property type="project" value="InterPro"/>
</dbReference>
<evidence type="ECO:0000256" key="6">
    <source>
        <dbReference type="ARBA" id="ARBA00023242"/>
    </source>
</evidence>
<evidence type="ECO:0000256" key="3">
    <source>
        <dbReference type="ARBA" id="ARBA00022763"/>
    </source>
</evidence>
<keyword evidence="6" id="KW-0539">Nucleus</keyword>
<evidence type="ECO:0000256" key="4">
    <source>
        <dbReference type="ARBA" id="ARBA00023125"/>
    </source>
</evidence>
<comment type="subcellular location">
    <subcellularLocation>
        <location evidence="1">Nucleus</location>
    </subcellularLocation>
</comment>
<dbReference type="Proteomes" id="UP001172102">
    <property type="component" value="Unassembled WGS sequence"/>
</dbReference>
<comment type="caution">
    <text evidence="8">The sequence shown here is derived from an EMBL/GenBank/DDBJ whole genome shotgun (WGS) entry which is preliminary data.</text>
</comment>
<comment type="similarity">
    <text evidence="2">Belongs to the CENP-X/MHF2 family.</text>
</comment>
<protein>
    <submittedName>
        <fullName evidence="8">CENP-S associating centromere protein X-domain-containing protein</fullName>
    </submittedName>
</protein>
<accession>A0AA39ZXQ6</accession>
<dbReference type="PANTHER" id="PTHR28680">
    <property type="entry name" value="CENTROMERE PROTEIN X"/>
    <property type="match status" value="1"/>
</dbReference>
<evidence type="ECO:0000256" key="5">
    <source>
        <dbReference type="ARBA" id="ARBA00023204"/>
    </source>
</evidence>
<dbReference type="EMBL" id="JAUKUA010000007">
    <property type="protein sequence ID" value="KAK0705569.1"/>
    <property type="molecule type" value="Genomic_DNA"/>
</dbReference>
<keyword evidence="9" id="KW-1185">Reference proteome</keyword>
<feature type="region of interest" description="Disordered" evidence="7">
    <location>
        <begin position="1"/>
        <end position="86"/>
    </location>
</feature>
<keyword evidence="5" id="KW-0234">DNA repair</keyword>
<dbReference type="InterPro" id="IPR018552">
    <property type="entry name" value="CENP-X"/>
</dbReference>
<evidence type="ECO:0000256" key="7">
    <source>
        <dbReference type="SAM" id="MobiDB-lite"/>
    </source>
</evidence>
<dbReference type="GO" id="GO:0006281">
    <property type="term" value="P:DNA repair"/>
    <property type="evidence" value="ECO:0007669"/>
    <property type="project" value="UniProtKB-KW"/>
</dbReference>
<evidence type="ECO:0000256" key="1">
    <source>
        <dbReference type="ARBA" id="ARBA00004123"/>
    </source>
</evidence>
<keyword evidence="4" id="KW-0238">DNA-binding</keyword>
<dbReference type="AlphaFoldDB" id="A0AA39ZXQ6"/>
<sequence length="155" mass="17154">MPPKQTNPANRGRGAANKPAASRTPQSRTSSSGGRPTATGKNGSQARDREIVEITSDTVGEDDDVEEEDHEEEEEVVHSDEEPAKTIQPELLKALLHEFFENENTRITKDANQAVAQYMDVFVREAIARSAVERDGPFLEVEDLEKISPQLLLDL</sequence>
<evidence type="ECO:0000313" key="9">
    <source>
        <dbReference type="Proteomes" id="UP001172102"/>
    </source>
</evidence>
<keyword evidence="3" id="KW-0227">DNA damage</keyword>
<dbReference type="GO" id="GO:0071821">
    <property type="term" value="C:FANCM-MHF complex"/>
    <property type="evidence" value="ECO:0007669"/>
    <property type="project" value="TreeGrafter"/>
</dbReference>
<evidence type="ECO:0000256" key="2">
    <source>
        <dbReference type="ARBA" id="ARBA00009359"/>
    </source>
</evidence>
<dbReference type="GO" id="GO:0003677">
    <property type="term" value="F:DNA binding"/>
    <property type="evidence" value="ECO:0007669"/>
    <property type="project" value="UniProtKB-KW"/>
</dbReference>
<feature type="compositionally biased region" description="Polar residues" evidence="7">
    <location>
        <begin position="23"/>
        <end position="45"/>
    </location>
</feature>
<dbReference type="GO" id="GO:0031297">
    <property type="term" value="P:replication fork processing"/>
    <property type="evidence" value="ECO:0007669"/>
    <property type="project" value="TreeGrafter"/>
</dbReference>
<dbReference type="GO" id="GO:0000712">
    <property type="term" value="P:resolution of meiotic recombination intermediates"/>
    <property type="evidence" value="ECO:0007669"/>
    <property type="project" value="TreeGrafter"/>
</dbReference>
<dbReference type="GO" id="GO:0046982">
    <property type="term" value="F:protein heterodimerization activity"/>
    <property type="evidence" value="ECO:0007669"/>
    <property type="project" value="InterPro"/>
</dbReference>
<feature type="compositionally biased region" description="Acidic residues" evidence="7">
    <location>
        <begin position="59"/>
        <end position="75"/>
    </location>
</feature>
<proteinExistence type="inferred from homology"/>
<dbReference type="CDD" id="cd22921">
    <property type="entry name" value="HFD_CENP-X"/>
    <property type="match status" value="1"/>
</dbReference>
<dbReference type="Gene3D" id="1.10.20.10">
    <property type="entry name" value="Histone, subunit A"/>
    <property type="match status" value="1"/>
</dbReference>
<reference evidence="8" key="1">
    <citation type="submission" date="2023-06" db="EMBL/GenBank/DDBJ databases">
        <title>Genome-scale phylogeny and comparative genomics of the fungal order Sordariales.</title>
        <authorList>
            <consortium name="Lawrence Berkeley National Laboratory"/>
            <person name="Hensen N."/>
            <person name="Bonometti L."/>
            <person name="Westerberg I."/>
            <person name="Brannstrom I.O."/>
            <person name="Guillou S."/>
            <person name="Cros-Aarteil S."/>
            <person name="Calhoun S."/>
            <person name="Haridas S."/>
            <person name="Kuo A."/>
            <person name="Mondo S."/>
            <person name="Pangilinan J."/>
            <person name="Riley R."/>
            <person name="Labutti K."/>
            <person name="Andreopoulos B."/>
            <person name="Lipzen A."/>
            <person name="Chen C."/>
            <person name="Yanf M."/>
            <person name="Daum C."/>
            <person name="Ng V."/>
            <person name="Clum A."/>
            <person name="Steindorff A."/>
            <person name="Ohm R."/>
            <person name="Martin F."/>
            <person name="Silar P."/>
            <person name="Natvig D."/>
            <person name="Lalanne C."/>
            <person name="Gautier V."/>
            <person name="Ament-Velasquez S.L."/>
            <person name="Kruys A."/>
            <person name="Hutchinson M.I."/>
            <person name="Powell A.J."/>
            <person name="Barry K."/>
            <person name="Miller A.N."/>
            <person name="Grigoriev I.V."/>
            <person name="Debuchy R."/>
            <person name="Gladieux P."/>
            <person name="Thoren M.H."/>
            <person name="Johannesson H."/>
        </authorList>
    </citation>
    <scope>NUCLEOTIDE SEQUENCE</scope>
    <source>
        <strain evidence="8">SMH4607-1</strain>
    </source>
</reference>
<dbReference type="Pfam" id="PF09415">
    <property type="entry name" value="CENP-X"/>
    <property type="match status" value="1"/>
</dbReference>
<dbReference type="InterPro" id="IPR009072">
    <property type="entry name" value="Histone-fold"/>
</dbReference>
<organism evidence="8 9">
    <name type="scientific">Lasiosphaeris hirsuta</name>
    <dbReference type="NCBI Taxonomy" id="260670"/>
    <lineage>
        <taxon>Eukaryota</taxon>
        <taxon>Fungi</taxon>
        <taxon>Dikarya</taxon>
        <taxon>Ascomycota</taxon>
        <taxon>Pezizomycotina</taxon>
        <taxon>Sordariomycetes</taxon>
        <taxon>Sordariomycetidae</taxon>
        <taxon>Sordariales</taxon>
        <taxon>Lasiosphaeriaceae</taxon>
        <taxon>Lasiosphaeris</taxon>
    </lineage>
</organism>
<gene>
    <name evidence="8" type="ORF">B0H67DRAFT_497268</name>
</gene>
<name>A0AA39ZXQ6_9PEZI</name>
<dbReference type="PANTHER" id="PTHR28680:SF1">
    <property type="entry name" value="CENTROMERE PROTEIN X"/>
    <property type="match status" value="1"/>
</dbReference>